<dbReference type="Proteomes" id="UP000245802">
    <property type="component" value="Chromosome"/>
</dbReference>
<dbReference type="SUPFAM" id="SSF46626">
    <property type="entry name" value="Cytochrome c"/>
    <property type="match status" value="2"/>
</dbReference>
<evidence type="ECO:0000256" key="3">
    <source>
        <dbReference type="ARBA" id="ARBA00023004"/>
    </source>
</evidence>
<dbReference type="PROSITE" id="PS51007">
    <property type="entry name" value="CYTC"/>
    <property type="match status" value="2"/>
</dbReference>
<dbReference type="EMBL" id="CP025958">
    <property type="protein sequence ID" value="AWM36129.1"/>
    <property type="molecule type" value="Genomic_DNA"/>
</dbReference>
<dbReference type="KEGG" id="gog:C1280_03325"/>
<proteinExistence type="predicted"/>
<dbReference type="InterPro" id="IPR051459">
    <property type="entry name" value="Cytochrome_c-type_DH"/>
</dbReference>
<dbReference type="GO" id="GO:0020037">
    <property type="term" value="F:heme binding"/>
    <property type="evidence" value="ECO:0007669"/>
    <property type="project" value="InterPro"/>
</dbReference>
<evidence type="ECO:0000256" key="4">
    <source>
        <dbReference type="PROSITE-ProRule" id="PRU00433"/>
    </source>
</evidence>
<evidence type="ECO:0000259" key="5">
    <source>
        <dbReference type="PROSITE" id="PS51007"/>
    </source>
</evidence>
<dbReference type="OrthoDB" id="9808312at2"/>
<keyword evidence="2 4" id="KW-0479">Metal-binding</keyword>
<dbReference type="InterPro" id="IPR009056">
    <property type="entry name" value="Cyt_c-like_dom"/>
</dbReference>
<feature type="domain" description="Cytochrome c" evidence="5">
    <location>
        <begin position="132"/>
        <end position="225"/>
    </location>
</feature>
<gene>
    <name evidence="6" type="ORF">C1280_03325</name>
</gene>
<keyword evidence="3 4" id="KW-0408">Iron</keyword>
<dbReference type="InterPro" id="IPR036909">
    <property type="entry name" value="Cyt_c-like_dom_sf"/>
</dbReference>
<accession>A0A2Z3GPC3</accession>
<dbReference type="AlphaFoldDB" id="A0A2Z3GPC3"/>
<evidence type="ECO:0000256" key="1">
    <source>
        <dbReference type="ARBA" id="ARBA00022617"/>
    </source>
</evidence>
<sequence>MTARHTGRGRFRVAARAALPVAALAPVLLIALTAGCGKQPEYPPNFTFPSRADRLVLKLPDKPAAAVNDPNRRNDEIAALDSLGGKTADPVGLPADERAKVEAFLKTTFGTPAAPTVVAEGEAVARLKLTAAHLAEGGKLFRAKCQQCHNLAGDGRGTSSATIPFPRDYRQGVFKFVTGNASGKPRRADLVRVITDGLAATPMPSFARLHEGERDLLAGYVTYLAVRGQVEFEGLRALAEGRADDHAARVKTVLAEWEQAEAAAALPAEPDDGEPGAPKYQEAVRRGLALFTAKADNSCVSCHGEFGRKPVLRYEVWGTVAKPANLTDTTLKAGSRPEDVFARVRFGVPAVGMPAHPEYTDRQVWDLVRLVRSLPYPGKLPEDVRGTVYPK</sequence>
<dbReference type="RefSeq" id="WP_010041514.1">
    <property type="nucleotide sequence ID" value="NZ_CP025958.1"/>
</dbReference>
<evidence type="ECO:0000256" key="2">
    <source>
        <dbReference type="ARBA" id="ARBA00022723"/>
    </source>
</evidence>
<reference evidence="6 7" key="1">
    <citation type="submission" date="2018-01" db="EMBL/GenBank/DDBJ databases">
        <title>G. obscuriglobus.</title>
        <authorList>
            <person name="Franke J."/>
            <person name="Blomberg W."/>
            <person name="Selmecki A."/>
        </authorList>
    </citation>
    <scope>NUCLEOTIDE SEQUENCE [LARGE SCALE GENOMIC DNA]</scope>
    <source>
        <strain evidence="6 7">DSM 5831</strain>
    </source>
</reference>
<name>A0A2Z3GPC3_9BACT</name>
<keyword evidence="1 4" id="KW-0349">Heme</keyword>
<dbReference type="Gene3D" id="1.10.760.10">
    <property type="entry name" value="Cytochrome c-like domain"/>
    <property type="match status" value="2"/>
</dbReference>
<dbReference type="PANTHER" id="PTHR35008">
    <property type="entry name" value="BLL4482 PROTEIN-RELATED"/>
    <property type="match status" value="1"/>
</dbReference>
<dbReference type="GO" id="GO:0009055">
    <property type="term" value="F:electron transfer activity"/>
    <property type="evidence" value="ECO:0007669"/>
    <property type="project" value="InterPro"/>
</dbReference>
<evidence type="ECO:0000313" key="6">
    <source>
        <dbReference type="EMBL" id="AWM36129.1"/>
    </source>
</evidence>
<dbReference type="PANTHER" id="PTHR35008:SF8">
    <property type="entry name" value="ALCOHOL DEHYDROGENASE CYTOCHROME C SUBUNIT"/>
    <property type="match status" value="1"/>
</dbReference>
<feature type="domain" description="Cytochrome c" evidence="5">
    <location>
        <begin position="282"/>
        <end position="375"/>
    </location>
</feature>
<dbReference type="GO" id="GO:0046872">
    <property type="term" value="F:metal ion binding"/>
    <property type="evidence" value="ECO:0007669"/>
    <property type="project" value="UniProtKB-KW"/>
</dbReference>
<keyword evidence="7" id="KW-1185">Reference proteome</keyword>
<protein>
    <recommendedName>
        <fullName evidence="5">Cytochrome c domain-containing protein</fullName>
    </recommendedName>
</protein>
<organism evidence="6 7">
    <name type="scientific">Gemmata obscuriglobus</name>
    <dbReference type="NCBI Taxonomy" id="114"/>
    <lineage>
        <taxon>Bacteria</taxon>
        <taxon>Pseudomonadati</taxon>
        <taxon>Planctomycetota</taxon>
        <taxon>Planctomycetia</taxon>
        <taxon>Gemmatales</taxon>
        <taxon>Gemmataceae</taxon>
        <taxon>Gemmata</taxon>
    </lineage>
</organism>
<dbReference type="Pfam" id="PF13442">
    <property type="entry name" value="Cytochrome_CBB3"/>
    <property type="match status" value="2"/>
</dbReference>
<evidence type="ECO:0000313" key="7">
    <source>
        <dbReference type="Proteomes" id="UP000245802"/>
    </source>
</evidence>